<dbReference type="InterPro" id="IPR036770">
    <property type="entry name" value="Ankyrin_rpt-contain_sf"/>
</dbReference>
<protein>
    <submittedName>
        <fullName evidence="1">Uncharacterized protein</fullName>
    </submittedName>
</protein>
<dbReference type="OrthoDB" id="341259at2759"/>
<dbReference type="SUPFAM" id="SSF48403">
    <property type="entry name" value="Ankyrin repeat"/>
    <property type="match status" value="1"/>
</dbReference>
<organism evidence="1 2">
    <name type="scientific">Cladophialophora immunda</name>
    <dbReference type="NCBI Taxonomy" id="569365"/>
    <lineage>
        <taxon>Eukaryota</taxon>
        <taxon>Fungi</taxon>
        <taxon>Dikarya</taxon>
        <taxon>Ascomycota</taxon>
        <taxon>Pezizomycotina</taxon>
        <taxon>Eurotiomycetes</taxon>
        <taxon>Chaetothyriomycetidae</taxon>
        <taxon>Chaetothyriales</taxon>
        <taxon>Herpotrichiellaceae</taxon>
        <taxon>Cladophialophora</taxon>
    </lineage>
</organism>
<name>A0A0D1Z338_9EURO</name>
<dbReference type="InterPro" id="IPR002110">
    <property type="entry name" value="Ankyrin_rpt"/>
</dbReference>
<accession>A0A0D1Z338</accession>
<reference evidence="1 2" key="1">
    <citation type="submission" date="2015-01" db="EMBL/GenBank/DDBJ databases">
        <title>The Genome Sequence of Cladophialophora immunda CBS83496.</title>
        <authorList>
            <consortium name="The Broad Institute Genomics Platform"/>
            <person name="Cuomo C."/>
            <person name="de Hoog S."/>
            <person name="Gorbushina A."/>
            <person name="Stielow B."/>
            <person name="Teixiera M."/>
            <person name="Abouelleil A."/>
            <person name="Chapman S.B."/>
            <person name="Priest M."/>
            <person name="Young S.K."/>
            <person name="Wortman J."/>
            <person name="Nusbaum C."/>
            <person name="Birren B."/>
        </authorList>
    </citation>
    <scope>NUCLEOTIDE SEQUENCE [LARGE SCALE GENOMIC DNA]</scope>
    <source>
        <strain evidence="1 2">CBS 83496</strain>
    </source>
</reference>
<dbReference type="RefSeq" id="XP_016242222.1">
    <property type="nucleotide sequence ID" value="XM_016400131.1"/>
</dbReference>
<proteinExistence type="predicted"/>
<evidence type="ECO:0000313" key="1">
    <source>
        <dbReference type="EMBL" id="KIW22006.1"/>
    </source>
</evidence>
<dbReference type="EMBL" id="KN847060">
    <property type="protein sequence ID" value="KIW22006.1"/>
    <property type="molecule type" value="Genomic_DNA"/>
</dbReference>
<dbReference type="AlphaFoldDB" id="A0A0D1Z338"/>
<dbReference type="Gene3D" id="1.25.40.20">
    <property type="entry name" value="Ankyrin repeat-containing domain"/>
    <property type="match status" value="1"/>
</dbReference>
<dbReference type="HOGENOM" id="CLU_1128955_0_0_1"/>
<dbReference type="SMART" id="SM00248">
    <property type="entry name" value="ANK"/>
    <property type="match status" value="4"/>
</dbReference>
<evidence type="ECO:0000313" key="2">
    <source>
        <dbReference type="Proteomes" id="UP000054466"/>
    </source>
</evidence>
<sequence>MPRCSDAQQPALCSTLTDRGEHSLSVAARYDQVEATRYILAHKIQTSQILDACDIGLRCDGFSALEVLYSHLLPMDKTFRSQCLQTACRSETPVGLRYLLENHGVDANHVIEGNSCAVHMLARLNKPHHIATLIERGANVTLKDATGQTAFEIALSHGHVGVVDILVTHAQFPTPRTRAQKEEIVRDCLRRLRPLRREAIRRRGNAVHEVEAVLASTGDDALRRLRDTLLGWKQIETEWREKDKKN</sequence>
<dbReference type="Proteomes" id="UP000054466">
    <property type="component" value="Unassembled WGS sequence"/>
</dbReference>
<keyword evidence="2" id="KW-1185">Reference proteome</keyword>
<gene>
    <name evidence="1" type="ORF">PV07_12591</name>
</gene>
<dbReference type="Pfam" id="PF12796">
    <property type="entry name" value="Ank_2"/>
    <property type="match status" value="1"/>
</dbReference>
<dbReference type="VEuPathDB" id="FungiDB:PV07_12591"/>
<dbReference type="STRING" id="569365.A0A0D1Z338"/>
<dbReference type="GeneID" id="27351785"/>